<feature type="domain" description="VWFA" evidence="2">
    <location>
        <begin position="37"/>
        <end position="222"/>
    </location>
</feature>
<keyword evidence="3" id="KW-0812">Transmembrane</keyword>
<dbReference type="STRING" id="50429.A0A2B4SRB2"/>
<reference evidence="4" key="1">
    <citation type="journal article" date="2017" name="bioRxiv">
        <title>Comparative analysis of the genomes of Stylophora pistillata and Acropora digitifera provides evidence for extensive differences between species of corals.</title>
        <authorList>
            <person name="Voolstra C.R."/>
            <person name="Li Y."/>
            <person name="Liew Y.J."/>
            <person name="Baumgarten S."/>
            <person name="Zoccola D."/>
            <person name="Flot J.-F."/>
            <person name="Tambutte S."/>
            <person name="Allemand D."/>
            <person name="Aranda M."/>
        </authorList>
    </citation>
    <scope>NUCLEOTIDE SEQUENCE [LARGE SCALE GENOMIC DNA]</scope>
</reference>
<name>A0A2B4SRB2_STYPI</name>
<evidence type="ECO:0000259" key="2">
    <source>
        <dbReference type="PROSITE" id="PS50234"/>
    </source>
</evidence>
<dbReference type="Gene3D" id="3.40.50.410">
    <property type="entry name" value="von Willebrand factor, type A domain"/>
    <property type="match status" value="1"/>
</dbReference>
<dbReference type="InterPro" id="IPR002035">
    <property type="entry name" value="VWF_A"/>
</dbReference>
<dbReference type="Pfam" id="PF00092">
    <property type="entry name" value="VWA"/>
    <property type="match status" value="1"/>
</dbReference>
<feature type="signal peptide" evidence="1">
    <location>
        <begin position="1"/>
        <end position="26"/>
    </location>
</feature>
<accession>A0A2B4SRB2</accession>
<proteinExistence type="predicted"/>
<dbReference type="OrthoDB" id="5959160at2759"/>
<dbReference type="InterPro" id="IPR036465">
    <property type="entry name" value="vWFA_dom_sf"/>
</dbReference>
<keyword evidence="4" id="KW-1185">Reference proteome</keyword>
<dbReference type="InterPro" id="IPR050525">
    <property type="entry name" value="ECM_Assembly_Org"/>
</dbReference>
<dbReference type="PROSITE" id="PS50234">
    <property type="entry name" value="VWFA"/>
    <property type="match status" value="1"/>
</dbReference>
<dbReference type="CDD" id="cd01450">
    <property type="entry name" value="vWFA_subfamily_ECM"/>
    <property type="match status" value="1"/>
</dbReference>
<evidence type="ECO:0000313" key="4">
    <source>
        <dbReference type="Proteomes" id="UP000225706"/>
    </source>
</evidence>
<keyword evidence="3" id="KW-0472">Membrane</keyword>
<dbReference type="SMART" id="SM00327">
    <property type="entry name" value="VWA"/>
    <property type="match status" value="1"/>
</dbReference>
<sequence length="226" mass="25036">MRVSLRRMTILTNSFAMVILFTIASAADQFKCHNKVDMVILLDGSGSVTADQFKIAKKFAADLVKHFDISKVRTNVAVASYSQYVKTGRTFHDDASQEAILKAIDGIHYEGAASRLDLAFGLVQFGLFDGKQGARISDKSVKKVAVFVTDGYSTRGVEFTRQSADSLIEKGVNLFSVGITDHIDKDELNELASTPRKSHQLIIDTLGKFFTKEQVERFAKEICKID</sequence>
<evidence type="ECO:0000313" key="3">
    <source>
        <dbReference type="EMBL" id="PFX31623.1"/>
    </source>
</evidence>
<organism evidence="3 4">
    <name type="scientific">Stylophora pistillata</name>
    <name type="common">Smooth cauliflower coral</name>
    <dbReference type="NCBI Taxonomy" id="50429"/>
    <lineage>
        <taxon>Eukaryota</taxon>
        <taxon>Metazoa</taxon>
        <taxon>Cnidaria</taxon>
        <taxon>Anthozoa</taxon>
        <taxon>Hexacorallia</taxon>
        <taxon>Scleractinia</taxon>
        <taxon>Astrocoeniina</taxon>
        <taxon>Pocilloporidae</taxon>
        <taxon>Stylophora</taxon>
    </lineage>
</organism>
<dbReference type="PANTHER" id="PTHR24020">
    <property type="entry name" value="COLLAGEN ALPHA"/>
    <property type="match status" value="1"/>
</dbReference>
<comment type="caution">
    <text evidence="3">The sequence shown here is derived from an EMBL/GenBank/DDBJ whole genome shotgun (WGS) entry which is preliminary data.</text>
</comment>
<dbReference type="Proteomes" id="UP000225706">
    <property type="component" value="Unassembled WGS sequence"/>
</dbReference>
<feature type="chain" id="PRO_5012925315" evidence="1">
    <location>
        <begin position="27"/>
        <end position="226"/>
    </location>
</feature>
<gene>
    <name evidence="3" type="primary">mua-3</name>
    <name evidence="3" type="ORF">AWC38_SpisGene3563</name>
</gene>
<dbReference type="PANTHER" id="PTHR24020:SF20">
    <property type="entry name" value="PH DOMAIN-CONTAINING PROTEIN"/>
    <property type="match status" value="1"/>
</dbReference>
<keyword evidence="1" id="KW-0732">Signal</keyword>
<dbReference type="EMBL" id="LSMT01000033">
    <property type="protein sequence ID" value="PFX31623.1"/>
    <property type="molecule type" value="Genomic_DNA"/>
</dbReference>
<keyword evidence="3" id="KW-0675">Receptor</keyword>
<evidence type="ECO:0000256" key="1">
    <source>
        <dbReference type="SAM" id="SignalP"/>
    </source>
</evidence>
<dbReference type="SUPFAM" id="SSF53300">
    <property type="entry name" value="vWA-like"/>
    <property type="match status" value="1"/>
</dbReference>
<dbReference type="AlphaFoldDB" id="A0A2B4SRB2"/>
<dbReference type="PRINTS" id="PR00453">
    <property type="entry name" value="VWFADOMAIN"/>
</dbReference>
<protein>
    <submittedName>
        <fullName evidence="3">Transmembrane cell adhesion receptor mua-3</fullName>
    </submittedName>
</protein>